<evidence type="ECO:0000313" key="1">
    <source>
        <dbReference type="EMBL" id="EXC32778.1"/>
    </source>
</evidence>
<dbReference type="STRING" id="981085.W9SKB3"/>
<gene>
    <name evidence="1" type="ORF">L484_019892</name>
</gene>
<dbReference type="Proteomes" id="UP000030645">
    <property type="component" value="Unassembled WGS sequence"/>
</dbReference>
<protein>
    <submittedName>
        <fullName evidence="1">Uncharacterized protein</fullName>
    </submittedName>
</protein>
<keyword evidence="2" id="KW-1185">Reference proteome</keyword>
<reference evidence="2" key="1">
    <citation type="submission" date="2013-01" db="EMBL/GenBank/DDBJ databases">
        <title>Draft Genome Sequence of a Mulberry Tree, Morus notabilis C.K. Schneid.</title>
        <authorList>
            <person name="He N."/>
            <person name="Zhao S."/>
        </authorList>
    </citation>
    <scope>NUCLEOTIDE SEQUENCE</scope>
</reference>
<sequence>MLPSPLMPLGDPTQFLFGTRNNYGAGITTPELAELSRVFRAAAAAGGSSTTTMMNLPIPSPQFNYPAAMAGGGAPGGCLSISGLNLNLGSPPVQPVFRPLQPPPPPMNLNQHHDQIAASMISTTSGTSFAPDQSGSSTGYGTDMHNVPNNNGPTIRPYMNVDHCMDLDNYWPAY</sequence>
<organism evidence="1 2">
    <name type="scientific">Morus notabilis</name>
    <dbReference type="NCBI Taxonomy" id="981085"/>
    <lineage>
        <taxon>Eukaryota</taxon>
        <taxon>Viridiplantae</taxon>
        <taxon>Streptophyta</taxon>
        <taxon>Embryophyta</taxon>
        <taxon>Tracheophyta</taxon>
        <taxon>Spermatophyta</taxon>
        <taxon>Magnoliopsida</taxon>
        <taxon>eudicotyledons</taxon>
        <taxon>Gunneridae</taxon>
        <taxon>Pentapetalae</taxon>
        <taxon>rosids</taxon>
        <taxon>fabids</taxon>
        <taxon>Rosales</taxon>
        <taxon>Moraceae</taxon>
        <taxon>Moreae</taxon>
        <taxon>Morus</taxon>
    </lineage>
</organism>
<name>W9SKB3_9ROSA</name>
<evidence type="ECO:0000313" key="2">
    <source>
        <dbReference type="Proteomes" id="UP000030645"/>
    </source>
</evidence>
<proteinExistence type="predicted"/>
<dbReference type="EMBL" id="KE346312">
    <property type="protein sequence ID" value="EXC32778.1"/>
    <property type="molecule type" value="Genomic_DNA"/>
</dbReference>
<dbReference type="AlphaFoldDB" id="W9SKB3"/>
<accession>W9SKB3</accession>